<keyword evidence="3" id="KW-1185">Reference proteome</keyword>
<dbReference type="STRING" id="576137.A0A1L7WS93"/>
<dbReference type="GO" id="GO:0016787">
    <property type="term" value="F:hydrolase activity"/>
    <property type="evidence" value="ECO:0007669"/>
    <property type="project" value="UniProtKB-KW"/>
</dbReference>
<dbReference type="EMBL" id="FJOG01000006">
    <property type="protein sequence ID" value="CZR55639.1"/>
    <property type="molecule type" value="Genomic_DNA"/>
</dbReference>
<accession>A0A1L7WS93</accession>
<dbReference type="NCBIfam" id="TIGR02321">
    <property type="entry name" value="Pphn_pyruv_hyd"/>
    <property type="match status" value="1"/>
</dbReference>
<name>A0A1L7WS93_9HELO</name>
<reference evidence="2 3" key="1">
    <citation type="submission" date="2016-03" db="EMBL/GenBank/DDBJ databases">
        <authorList>
            <person name="Ploux O."/>
        </authorList>
    </citation>
    <scope>NUCLEOTIDE SEQUENCE [LARGE SCALE GENOMIC DNA]</scope>
    <source>
        <strain evidence="2 3">UAMH 11012</strain>
    </source>
</reference>
<keyword evidence="2" id="KW-0378">Hydrolase</keyword>
<dbReference type="OrthoDB" id="1923844at2759"/>
<dbReference type="SUPFAM" id="SSF51621">
    <property type="entry name" value="Phosphoenolpyruvate/pyruvate domain"/>
    <property type="match status" value="1"/>
</dbReference>
<evidence type="ECO:0000313" key="3">
    <source>
        <dbReference type="Proteomes" id="UP000184330"/>
    </source>
</evidence>
<evidence type="ECO:0000313" key="2">
    <source>
        <dbReference type="EMBL" id="CZR55639.1"/>
    </source>
</evidence>
<dbReference type="InterPro" id="IPR012649">
    <property type="entry name" value="PPH"/>
</dbReference>
<dbReference type="CDD" id="cd00377">
    <property type="entry name" value="ICL_PEPM"/>
    <property type="match status" value="1"/>
</dbReference>
<dbReference type="InterPro" id="IPR040442">
    <property type="entry name" value="Pyrv_kinase-like_dom_sf"/>
</dbReference>
<dbReference type="InterPro" id="IPR015813">
    <property type="entry name" value="Pyrv/PenolPyrv_kinase-like_dom"/>
</dbReference>
<protein>
    <submittedName>
        <fullName evidence="2">Probable Phosphonopyruvate hydrolase</fullName>
    </submittedName>
</protein>
<comment type="similarity">
    <text evidence="1">Belongs to the isocitrate lyase/PEP mutase superfamily. PEP mutase family.</text>
</comment>
<dbReference type="Pfam" id="PF13714">
    <property type="entry name" value="PEP_mutase"/>
    <property type="match status" value="1"/>
</dbReference>
<dbReference type="Proteomes" id="UP000184330">
    <property type="component" value="Unassembled WGS sequence"/>
</dbReference>
<dbReference type="PANTHER" id="PTHR42905">
    <property type="entry name" value="PHOSPHOENOLPYRUVATE CARBOXYLASE"/>
    <property type="match status" value="1"/>
</dbReference>
<dbReference type="InterPro" id="IPR039556">
    <property type="entry name" value="ICL/PEPM"/>
</dbReference>
<dbReference type="AlphaFoldDB" id="A0A1L7WS93"/>
<keyword evidence="2" id="KW-0670">Pyruvate</keyword>
<sequence length="310" mass="32779">MAAKARIAVLRAALSNTSKPCIAMSAHNPLSAKLAAEAGFPAIWASGFELSASYAVPDASILPMSAHLEMARSGNPFLPPALYFSCSSQAVAETVNIPIIADIDTGFGNAVSVAYNVPKFEAAGASAVVMEDKTFPKDSSLRSGGRQVLVSIEEFQGKIEAAKASCKLGMLIIARTEALIAGLGEEEALKRGMAYVDAGADAILIHSKQRTPDEIISFCKAWNGKVPLVIVPTAYPKLSFAEVGGLNKVGLIICGNHAIRSAVAGMRSTFKKILDEGGIAGVEKDIASVKEIFELQGDAHMRELERKYLR</sequence>
<proteinExistence type="inferred from homology"/>
<dbReference type="Gene3D" id="3.20.20.60">
    <property type="entry name" value="Phosphoenolpyruvate-binding domains"/>
    <property type="match status" value="1"/>
</dbReference>
<organism evidence="2 3">
    <name type="scientific">Phialocephala subalpina</name>
    <dbReference type="NCBI Taxonomy" id="576137"/>
    <lineage>
        <taxon>Eukaryota</taxon>
        <taxon>Fungi</taxon>
        <taxon>Dikarya</taxon>
        <taxon>Ascomycota</taxon>
        <taxon>Pezizomycotina</taxon>
        <taxon>Leotiomycetes</taxon>
        <taxon>Helotiales</taxon>
        <taxon>Mollisiaceae</taxon>
        <taxon>Phialocephala</taxon>
        <taxon>Phialocephala fortinii species complex</taxon>
    </lineage>
</organism>
<dbReference type="PANTHER" id="PTHR42905:SF7">
    <property type="entry name" value="PHOSPHOENOLPYRUVATE PHOSPHOMUTASE"/>
    <property type="match status" value="1"/>
</dbReference>
<gene>
    <name evidence="2" type="ORF">PAC_05527</name>
</gene>
<evidence type="ECO:0000256" key="1">
    <source>
        <dbReference type="ARBA" id="ARBA00038455"/>
    </source>
</evidence>